<proteinExistence type="predicted"/>
<feature type="region of interest" description="Disordered" evidence="1">
    <location>
        <begin position="362"/>
        <end position="465"/>
    </location>
</feature>
<reference evidence="2" key="1">
    <citation type="submission" date="2020-02" db="EMBL/GenBank/DDBJ databases">
        <authorList>
            <person name="Meier V. D."/>
        </authorList>
    </citation>
    <scope>NUCLEOTIDE SEQUENCE</scope>
    <source>
        <strain evidence="2">AVDCRST_MAG11</strain>
    </source>
</reference>
<feature type="region of interest" description="Disordered" evidence="1">
    <location>
        <begin position="1"/>
        <end position="47"/>
    </location>
</feature>
<feature type="compositionally biased region" description="Basic residues" evidence="1">
    <location>
        <begin position="363"/>
        <end position="372"/>
    </location>
</feature>
<protein>
    <submittedName>
        <fullName evidence="2">Uncharacterized protein</fullName>
    </submittedName>
</protein>
<accession>A0A6J4KWA7</accession>
<feature type="compositionally biased region" description="Acidic residues" evidence="1">
    <location>
        <begin position="441"/>
        <end position="452"/>
    </location>
</feature>
<feature type="compositionally biased region" description="Basic and acidic residues" evidence="1">
    <location>
        <begin position="28"/>
        <end position="47"/>
    </location>
</feature>
<organism evidence="2">
    <name type="scientific">uncultured Gemmatimonadaceae bacterium</name>
    <dbReference type="NCBI Taxonomy" id="246130"/>
    <lineage>
        <taxon>Bacteria</taxon>
        <taxon>Pseudomonadati</taxon>
        <taxon>Gemmatimonadota</taxon>
        <taxon>Gemmatimonadia</taxon>
        <taxon>Gemmatimonadales</taxon>
        <taxon>Gemmatimonadaceae</taxon>
        <taxon>environmental samples</taxon>
    </lineage>
</organism>
<gene>
    <name evidence="2" type="ORF">AVDCRST_MAG11-1804</name>
</gene>
<feature type="region of interest" description="Disordered" evidence="1">
    <location>
        <begin position="139"/>
        <end position="171"/>
    </location>
</feature>
<dbReference type="EMBL" id="CADCTU010000414">
    <property type="protein sequence ID" value="CAA9316599.1"/>
    <property type="molecule type" value="Genomic_DNA"/>
</dbReference>
<evidence type="ECO:0000256" key="1">
    <source>
        <dbReference type="SAM" id="MobiDB-lite"/>
    </source>
</evidence>
<evidence type="ECO:0000313" key="2">
    <source>
        <dbReference type="EMBL" id="CAA9316599.1"/>
    </source>
</evidence>
<name>A0A6J4KWA7_9BACT</name>
<sequence>DLRERGAHVGGPVGDVAERAPRGWPLAERGEHAAPHPERHRGGEGERVEVAVVARAQPLDERGGAREVDEVARELHRPVVQRGHHLGGHALEPLLPRQVGVGERHERADEGVDRLATGAGDDEAQREEAVHHAVRVPADGGVHGVHEPPPGLERHAHHHPEVEQHEPAVGGDEQVARVRVGVEQPVDEHHLHVHLHHLPHDARGGHAPLARPLLQRVDAPPLDELHHEHAAPRHRRLDARHHEPRVAGEVRADLLRVRRLGLVVHLVGDALGELVDHRADAAHVHAERPGDARLHDAEDAARRDEVLPHELLHARAQHLHRDVAPPVARAVHLAQRRRRDRLGVEPLEQRGRGLAVALADHPLHRRQRHRGHAVGEGAERGEVGLGDDVGARGEHLRELHEGGTEPRDHAHEALGAARVERRRARRRPAGDEPPPVVAPEREDEGEEPEGDDDGAHERRCGWGDG</sequence>
<feature type="non-terminal residue" evidence="2">
    <location>
        <position position="1"/>
    </location>
</feature>
<feature type="compositionally biased region" description="Basic and acidic residues" evidence="1">
    <location>
        <begin position="453"/>
        <end position="465"/>
    </location>
</feature>
<dbReference type="AlphaFoldDB" id="A0A6J4KWA7"/>
<feature type="compositionally biased region" description="Basic and acidic residues" evidence="1">
    <location>
        <begin position="389"/>
        <end position="412"/>
    </location>
</feature>